<proteinExistence type="predicted"/>
<feature type="non-terminal residue" evidence="1">
    <location>
        <position position="308"/>
    </location>
</feature>
<comment type="caution">
    <text evidence="1">The sequence shown here is derived from an EMBL/GenBank/DDBJ whole genome shotgun (WGS) entry which is preliminary data.</text>
</comment>
<reference evidence="1" key="1">
    <citation type="submission" date="2022-06" db="EMBL/GenBank/DDBJ databases">
        <title>Phylogenomic reconstructions and comparative analyses of Kickxellomycotina fungi.</title>
        <authorList>
            <person name="Reynolds N.K."/>
            <person name="Stajich J.E."/>
            <person name="Barry K."/>
            <person name="Grigoriev I.V."/>
            <person name="Crous P."/>
            <person name="Smith M.E."/>
        </authorList>
    </citation>
    <scope>NUCLEOTIDE SEQUENCE</scope>
    <source>
        <strain evidence="1">RSA 2271</strain>
    </source>
</reference>
<keyword evidence="2" id="KW-1185">Reference proteome</keyword>
<dbReference type="EMBL" id="JAMZIH010000830">
    <property type="protein sequence ID" value="KAJ1678820.1"/>
    <property type="molecule type" value="Genomic_DNA"/>
</dbReference>
<protein>
    <submittedName>
        <fullName evidence="1">Uncharacterized protein</fullName>
    </submittedName>
</protein>
<accession>A0ACC1HTZ2</accession>
<organism evidence="1 2">
    <name type="scientific">Spiromyces aspiralis</name>
    <dbReference type="NCBI Taxonomy" id="68401"/>
    <lineage>
        <taxon>Eukaryota</taxon>
        <taxon>Fungi</taxon>
        <taxon>Fungi incertae sedis</taxon>
        <taxon>Zoopagomycota</taxon>
        <taxon>Kickxellomycotina</taxon>
        <taxon>Kickxellomycetes</taxon>
        <taxon>Kickxellales</taxon>
        <taxon>Kickxellaceae</taxon>
        <taxon>Spiromyces</taxon>
    </lineage>
</organism>
<gene>
    <name evidence="1" type="ORF">EV182_003289</name>
</gene>
<evidence type="ECO:0000313" key="1">
    <source>
        <dbReference type="EMBL" id="KAJ1678820.1"/>
    </source>
</evidence>
<name>A0ACC1HTZ2_9FUNG</name>
<dbReference type="Proteomes" id="UP001145114">
    <property type="component" value="Unassembled WGS sequence"/>
</dbReference>
<sequence>MAGRSLTSKVTRLLTAGFILSYLLVVIYVSFSPMLQRGGPLQVEGTPVNTNTVIDPVHTATLAMKYAVYVSLAFYGVYQWLPFKIIDEIVDSSGRYMMCYVAVAFGAELCKLWHEIIPISIFMTAGLLLAVMMYERHRSFTPVTSVATYMCMLLPSSLILGYQAWSTMVVWGEVTFTIRKHRSLEEDRRSEITFLSAVILALAVLTAKYAVFSSRHDCVPPVFWAWYLGSVAAAHPSDRTVRAIGILGATVMAVAATVAACWEASIAVARFRTGDLALVDLRVRNSKTARSKVEFAAGNDGGFKRGKV</sequence>
<evidence type="ECO:0000313" key="2">
    <source>
        <dbReference type="Proteomes" id="UP001145114"/>
    </source>
</evidence>